<dbReference type="eggNOG" id="COG3855">
    <property type="taxonomic scope" value="Bacteria"/>
</dbReference>
<organism evidence="5 6">
    <name type="scientific">Olsenella uli (strain ATCC 49627 / DSM 7084 / CCUG 31166 / CIP 109912 / JCM 12494 / LMG 11480 / NCIMB 702895 / VPI D76D-27C)</name>
    <name type="common">Lactobacillus uli</name>
    <dbReference type="NCBI Taxonomy" id="633147"/>
    <lineage>
        <taxon>Bacteria</taxon>
        <taxon>Bacillati</taxon>
        <taxon>Actinomycetota</taxon>
        <taxon>Coriobacteriia</taxon>
        <taxon>Coriobacteriales</taxon>
        <taxon>Atopobiaceae</taxon>
        <taxon>Olsenella</taxon>
    </lineage>
</organism>
<name>E1QVJ9_OLSUV</name>
<dbReference type="STRING" id="633147.Olsu_1042"/>
<dbReference type="Pfam" id="PF06874">
    <property type="entry name" value="FBPase_2"/>
    <property type="match status" value="1"/>
</dbReference>
<dbReference type="EMBL" id="CP002106">
    <property type="protein sequence ID" value="ADK68152.1"/>
    <property type="molecule type" value="Genomic_DNA"/>
</dbReference>
<dbReference type="GO" id="GO:0006094">
    <property type="term" value="P:gluconeogenesis"/>
    <property type="evidence" value="ECO:0007669"/>
    <property type="project" value="InterPro"/>
</dbReference>
<evidence type="ECO:0000256" key="3">
    <source>
        <dbReference type="ARBA" id="ARBA00023277"/>
    </source>
</evidence>
<dbReference type="RefSeq" id="WP_013251904.1">
    <property type="nucleotide sequence ID" value="NC_014363.1"/>
</dbReference>
<dbReference type="GO" id="GO:0042132">
    <property type="term" value="F:fructose 1,6-bisphosphate 1-phosphatase activity"/>
    <property type="evidence" value="ECO:0007669"/>
    <property type="project" value="InterPro"/>
</dbReference>
<keyword evidence="3" id="KW-0119">Carbohydrate metabolism</keyword>
<dbReference type="SUPFAM" id="SSF56300">
    <property type="entry name" value="Metallo-dependent phosphatases"/>
    <property type="match status" value="1"/>
</dbReference>
<evidence type="ECO:0000256" key="1">
    <source>
        <dbReference type="ARBA" id="ARBA00022801"/>
    </source>
</evidence>
<proteinExistence type="inferred from homology"/>
<dbReference type="HAMAP" id="MF_01854">
    <property type="entry name" value="FBPase_class3"/>
    <property type="match status" value="1"/>
</dbReference>
<keyword evidence="1" id="KW-0378">Hydrolase</keyword>
<dbReference type="HOGENOM" id="CLU_028392_2_0_11"/>
<dbReference type="InterPro" id="IPR009164">
    <property type="entry name" value="FBPtase_class3"/>
</dbReference>
<keyword evidence="2" id="KW-0464">Manganese</keyword>
<evidence type="ECO:0000313" key="6">
    <source>
        <dbReference type="Proteomes" id="UP000000333"/>
    </source>
</evidence>
<dbReference type="GeneID" id="78512463"/>
<dbReference type="Gene3D" id="3.60.21.10">
    <property type="match status" value="1"/>
</dbReference>
<sequence>MTQHPTSRHPIPQHPTSQRTAAQHPSARSSVHGTGALPCAEERYLTLLSRNFPTSQSVFTEIINLEAILNLPKGTEHFMSDVHGEYEAFVHILNNCSGVIRERVSAMFQGELSAAEQADLCTLIYYPHEKLRRAHDSGLASEAWYAENLMRLVRIARLLSGLYTRSKVRKAMPVAYAYIIDELLHASGAGETSRHEYHVQILYSIIGTGSADDFICSLASLIKRLAVDRLHIVGDVFDRGPHADRIIDRLMGYHSLDIQWGNHDICWMGAAAGSEACIASVVRTNVRYGTLDMLESAYGISLRELALFAGRSYRADDEISAMEKAIDVMLFKLEGQLIVRHPEFQMEDRLLLDKIDLQDASVTIDGRRCELKTCDFPTVDPERPYELTDGERRVLDGLVTAFHESDRLRRHVSFLYEKGTLYLVWNNVLLFHGCLPLDADGSFSAIEAAGGSISGRAYMDFCDRIARRAWHEGDQEALDWMWYLWCGRHSPLSGRVVKTFERSFVEDESTWVEPEDPYYRLTRSPAVCEDVLEEFGLDASGAHIVNGHVPVKAKAGESPLRADGRLMVIDGGFCQAYHKKTGIAGYTLTAASDGMRIKAHRPFQSVEAALDDNVDIESSTTVIEREEVPLKIRDTDTGREIRAQIADLRRLLHAYRTGAIAECER</sequence>
<dbReference type="Proteomes" id="UP000000333">
    <property type="component" value="Chromosome"/>
</dbReference>
<protein>
    <submittedName>
        <fullName evidence="5">Fructose-16-bisphosphatase</fullName>
    </submittedName>
</protein>
<dbReference type="OrthoDB" id="9779903at2"/>
<feature type="region of interest" description="Disordered" evidence="4">
    <location>
        <begin position="1"/>
        <end position="34"/>
    </location>
</feature>
<reference evidence="5 6" key="1">
    <citation type="journal article" date="2010" name="Stand. Genomic Sci.">
        <title>Complete genome sequence of Olsenella uli type strain (VPI D76D-27C).</title>
        <authorList>
            <person name="Goker M."/>
            <person name="Held B."/>
            <person name="Lucas S."/>
            <person name="Nolan M."/>
            <person name="Yasawong M."/>
            <person name="Glavina Del Rio T."/>
            <person name="Tice H."/>
            <person name="Cheng J.F."/>
            <person name="Bruce D."/>
            <person name="Detter J.C."/>
            <person name="Tapia R."/>
            <person name="Han C."/>
            <person name="Goodwin L."/>
            <person name="Pitluck S."/>
            <person name="Liolios K."/>
            <person name="Ivanova N."/>
            <person name="Mavromatis K."/>
            <person name="Mikhailova N."/>
            <person name="Pati A."/>
            <person name="Chen A."/>
            <person name="Palaniappan K."/>
            <person name="Land M."/>
            <person name="Hauser L."/>
            <person name="Chang Y.J."/>
            <person name="Jeffries C.D."/>
            <person name="Rohde M."/>
            <person name="Sikorski J."/>
            <person name="Pukall R."/>
            <person name="Woyke T."/>
            <person name="Bristow J."/>
            <person name="Eisen J.A."/>
            <person name="Markowitz V."/>
            <person name="Hugenholtz P."/>
            <person name="Kyrpides N.C."/>
            <person name="Klenk H.P."/>
            <person name="Lapidus A."/>
        </authorList>
    </citation>
    <scope>NUCLEOTIDE SEQUENCE [LARGE SCALE GENOMIC DNA]</scope>
    <source>
        <strain evidence="6">ATCC 49627 / DSM 7084 / CIP 109912 / JCM 12494 / NCIMB 702895 / VPI D76D-27C</strain>
    </source>
</reference>
<accession>E1QVJ9</accession>
<dbReference type="InterPro" id="IPR029052">
    <property type="entry name" value="Metallo-depent_PP-like"/>
</dbReference>
<gene>
    <name evidence="5" type="ordered locus">Olsu_1042</name>
</gene>
<dbReference type="KEGG" id="ols:Olsu_1042"/>
<dbReference type="AlphaFoldDB" id="E1QVJ9"/>
<feature type="compositionally biased region" description="Polar residues" evidence="4">
    <location>
        <begin position="14"/>
        <end position="32"/>
    </location>
</feature>
<evidence type="ECO:0000256" key="4">
    <source>
        <dbReference type="SAM" id="MobiDB-lite"/>
    </source>
</evidence>
<keyword evidence="6" id="KW-1185">Reference proteome</keyword>
<evidence type="ECO:0000256" key="2">
    <source>
        <dbReference type="ARBA" id="ARBA00023211"/>
    </source>
</evidence>
<evidence type="ECO:0000313" key="5">
    <source>
        <dbReference type="EMBL" id="ADK68152.1"/>
    </source>
</evidence>